<dbReference type="InterPro" id="IPR043502">
    <property type="entry name" value="DNA/RNA_pol_sf"/>
</dbReference>
<accession>A0A8X6NIY3</accession>
<comment type="caution">
    <text evidence="1">The sequence shown here is derived from an EMBL/GenBank/DDBJ whole genome shotgun (WGS) entry which is preliminary data.</text>
</comment>
<dbReference type="EMBL" id="BMAW01104922">
    <property type="protein sequence ID" value="GFT16985.1"/>
    <property type="molecule type" value="Genomic_DNA"/>
</dbReference>
<organism evidence="1 2">
    <name type="scientific">Nephila pilipes</name>
    <name type="common">Giant wood spider</name>
    <name type="synonym">Nephila maculata</name>
    <dbReference type="NCBI Taxonomy" id="299642"/>
    <lineage>
        <taxon>Eukaryota</taxon>
        <taxon>Metazoa</taxon>
        <taxon>Ecdysozoa</taxon>
        <taxon>Arthropoda</taxon>
        <taxon>Chelicerata</taxon>
        <taxon>Arachnida</taxon>
        <taxon>Araneae</taxon>
        <taxon>Araneomorphae</taxon>
        <taxon>Entelegynae</taxon>
        <taxon>Araneoidea</taxon>
        <taxon>Nephilidae</taxon>
        <taxon>Nephila</taxon>
    </lineage>
</organism>
<dbReference type="AlphaFoldDB" id="A0A8X6NIY3"/>
<protein>
    <submittedName>
        <fullName evidence="1">Reverse transcriptase domain-containing protein</fullName>
    </submittedName>
</protein>
<dbReference type="Proteomes" id="UP000887013">
    <property type="component" value="Unassembled WGS sequence"/>
</dbReference>
<gene>
    <name evidence="1" type="primary">X975_12067</name>
    <name evidence="1" type="ORF">NPIL_333201</name>
</gene>
<proteinExistence type="predicted"/>
<dbReference type="SUPFAM" id="SSF56672">
    <property type="entry name" value="DNA/RNA polymerases"/>
    <property type="match status" value="1"/>
</dbReference>
<sequence>MRLIASNVGKFMRRRNVRHTQVNVIPKSELLKWEEKPAVRNCKTAALDYSDNRVPILAAPRKVPLAIHNKVKEELNNMVEAGIISKVEEPTKRVSNMVVVDSPKKLRICLDPRNLVTLAVTITISALEEFQKAMDEIYEEDEVVNLYFDDIALGRNCGRALQIITSNTLESKKGQFKI</sequence>
<keyword evidence="1" id="KW-0548">Nucleotidyltransferase</keyword>
<dbReference type="Gene3D" id="3.10.10.10">
    <property type="entry name" value="HIV Type 1 Reverse Transcriptase, subunit A, domain 1"/>
    <property type="match status" value="1"/>
</dbReference>
<keyword evidence="2" id="KW-1185">Reference proteome</keyword>
<name>A0A8X6NIY3_NEPPI</name>
<keyword evidence="1" id="KW-0808">Transferase</keyword>
<evidence type="ECO:0000313" key="2">
    <source>
        <dbReference type="Proteomes" id="UP000887013"/>
    </source>
</evidence>
<reference evidence="1" key="1">
    <citation type="submission" date="2020-08" db="EMBL/GenBank/DDBJ databases">
        <title>Multicomponent nature underlies the extraordinary mechanical properties of spider dragline silk.</title>
        <authorList>
            <person name="Kono N."/>
            <person name="Nakamura H."/>
            <person name="Mori M."/>
            <person name="Yoshida Y."/>
            <person name="Ohtoshi R."/>
            <person name="Malay A.D."/>
            <person name="Moran D.A.P."/>
            <person name="Tomita M."/>
            <person name="Numata K."/>
            <person name="Arakawa K."/>
        </authorList>
    </citation>
    <scope>NUCLEOTIDE SEQUENCE</scope>
</reference>
<dbReference type="GO" id="GO:0003964">
    <property type="term" value="F:RNA-directed DNA polymerase activity"/>
    <property type="evidence" value="ECO:0007669"/>
    <property type="project" value="UniProtKB-KW"/>
</dbReference>
<dbReference type="OrthoDB" id="7698356at2759"/>
<evidence type="ECO:0000313" key="1">
    <source>
        <dbReference type="EMBL" id="GFT16985.1"/>
    </source>
</evidence>
<keyword evidence="1" id="KW-0695">RNA-directed DNA polymerase</keyword>